<dbReference type="EMBL" id="JBHUKU010000002">
    <property type="protein sequence ID" value="MFD2457852.1"/>
    <property type="molecule type" value="Genomic_DNA"/>
</dbReference>
<dbReference type="RefSeq" id="WP_345389596.1">
    <property type="nucleotide sequence ID" value="NZ_BAABHG010000003.1"/>
</dbReference>
<dbReference type="InterPro" id="IPR049248">
    <property type="entry name" value="DUF6881"/>
</dbReference>
<gene>
    <name evidence="2" type="ORF">ACFSYJ_04545</name>
</gene>
<evidence type="ECO:0000313" key="2">
    <source>
        <dbReference type="EMBL" id="MFD2457852.1"/>
    </source>
</evidence>
<organism evidence="2 3">
    <name type="scientific">Amycolatopsis samaneae</name>
    <dbReference type="NCBI Taxonomy" id="664691"/>
    <lineage>
        <taxon>Bacteria</taxon>
        <taxon>Bacillati</taxon>
        <taxon>Actinomycetota</taxon>
        <taxon>Actinomycetes</taxon>
        <taxon>Pseudonocardiales</taxon>
        <taxon>Pseudonocardiaceae</taxon>
        <taxon>Amycolatopsis</taxon>
    </lineage>
</organism>
<reference evidence="3" key="1">
    <citation type="journal article" date="2019" name="Int. J. Syst. Evol. Microbiol.">
        <title>The Global Catalogue of Microorganisms (GCM) 10K type strain sequencing project: providing services to taxonomists for standard genome sequencing and annotation.</title>
        <authorList>
            <consortium name="The Broad Institute Genomics Platform"/>
            <consortium name="The Broad Institute Genome Sequencing Center for Infectious Disease"/>
            <person name="Wu L."/>
            <person name="Ma J."/>
        </authorList>
    </citation>
    <scope>NUCLEOTIDE SEQUENCE [LARGE SCALE GENOMIC DNA]</scope>
    <source>
        <strain evidence="3">CGMCC 4.7643</strain>
    </source>
</reference>
<evidence type="ECO:0000313" key="3">
    <source>
        <dbReference type="Proteomes" id="UP001597419"/>
    </source>
</evidence>
<evidence type="ECO:0000259" key="1">
    <source>
        <dbReference type="Pfam" id="PF21812"/>
    </source>
</evidence>
<sequence length="97" mass="11504">MASWFLRVEWRHDFEVEPVETFGEIGEDGYEIRRVEVYRDGRMDWADAVRETDRVFLAEAPMPPLEEINAQAEFSAATMERADFEAMWERARTEGWL</sequence>
<keyword evidence="3" id="KW-1185">Reference proteome</keyword>
<proteinExistence type="predicted"/>
<name>A0ABW5G8L9_9PSEU</name>
<comment type="caution">
    <text evidence="2">The sequence shown here is derived from an EMBL/GenBank/DDBJ whole genome shotgun (WGS) entry which is preliminary data.</text>
</comment>
<accession>A0ABW5G8L9</accession>
<dbReference type="Proteomes" id="UP001597419">
    <property type="component" value="Unassembled WGS sequence"/>
</dbReference>
<dbReference type="Pfam" id="PF21812">
    <property type="entry name" value="DUF6881"/>
    <property type="match status" value="1"/>
</dbReference>
<feature type="domain" description="DUF6881" evidence="1">
    <location>
        <begin position="4"/>
        <end position="92"/>
    </location>
</feature>
<protein>
    <submittedName>
        <fullName evidence="2">DUF6881 domain-containing protein</fullName>
    </submittedName>
</protein>